<evidence type="ECO:0000313" key="5">
    <source>
        <dbReference type="Proteomes" id="UP000009168"/>
    </source>
</evidence>
<dbReference type="EMBL" id="GG662601">
    <property type="protein sequence ID" value="EWS73003.1"/>
    <property type="molecule type" value="Genomic_DNA"/>
</dbReference>
<dbReference type="GO" id="GO:0048471">
    <property type="term" value="C:perinuclear region of cytoplasm"/>
    <property type="evidence" value="ECO:0007669"/>
    <property type="project" value="TreeGrafter"/>
</dbReference>
<dbReference type="PANTHER" id="PTHR24113">
    <property type="entry name" value="RAN GTPASE-ACTIVATING PROTEIN 1"/>
    <property type="match status" value="1"/>
</dbReference>
<evidence type="ECO:0000256" key="3">
    <source>
        <dbReference type="ARBA" id="ARBA00022737"/>
    </source>
</evidence>
<dbReference type="InParanoid" id="W7X9D9"/>
<organism evidence="4 5">
    <name type="scientific">Tetrahymena thermophila (strain SB210)</name>
    <dbReference type="NCBI Taxonomy" id="312017"/>
    <lineage>
        <taxon>Eukaryota</taxon>
        <taxon>Sar</taxon>
        <taxon>Alveolata</taxon>
        <taxon>Ciliophora</taxon>
        <taxon>Intramacronucleata</taxon>
        <taxon>Oligohymenophorea</taxon>
        <taxon>Hymenostomatida</taxon>
        <taxon>Tetrahymenina</taxon>
        <taxon>Tetrahymenidae</taxon>
        <taxon>Tetrahymena</taxon>
    </lineage>
</organism>
<dbReference type="KEGG" id="tet:TTHERM_000899571"/>
<proteinExistence type="predicted"/>
<dbReference type="InterPro" id="IPR027038">
    <property type="entry name" value="RanGap"/>
</dbReference>
<dbReference type="GO" id="GO:0005829">
    <property type="term" value="C:cytosol"/>
    <property type="evidence" value="ECO:0007669"/>
    <property type="project" value="TreeGrafter"/>
</dbReference>
<evidence type="ECO:0000256" key="2">
    <source>
        <dbReference type="ARBA" id="ARBA00022614"/>
    </source>
</evidence>
<protein>
    <submittedName>
        <fullName evidence="4">Cyclic nucleotide-binding domain protein</fullName>
    </submittedName>
</protein>
<sequence length="238" mass="26771">MIQKQIKFRKLEDFLKSQLNSHTHLELDMQSYDYEDYCSLFIVPEEFEINEEELQSLCSALANCSNLQNLTLYLGVNWIQDSGVLQLGSALSSCKNLMDLTLCLEGNGIKPQGAKDLGLALTNCPKLQSLTIQLSVDYEDLCISNEIGEFGAFQIGSNLAKCANLQILTLDLNYKEIGCEGTYRLCLALSKCLQLKVLRMYLSYQQARPGDSQSKLRIQQSSSKLNKIKNLVLKQTSF</sequence>
<dbReference type="Proteomes" id="UP000009168">
    <property type="component" value="Unassembled WGS sequence"/>
</dbReference>
<keyword evidence="2" id="KW-0433">Leucine-rich repeat</keyword>
<dbReference type="GO" id="GO:0005634">
    <property type="term" value="C:nucleus"/>
    <property type="evidence" value="ECO:0007669"/>
    <property type="project" value="TreeGrafter"/>
</dbReference>
<keyword evidence="1" id="KW-0343">GTPase activation</keyword>
<dbReference type="AlphaFoldDB" id="W7X9D9"/>
<dbReference type="PANTHER" id="PTHR24113:SF12">
    <property type="entry name" value="RAN GTPASE-ACTIVATING PROTEIN 1"/>
    <property type="match status" value="1"/>
</dbReference>
<dbReference type="GO" id="GO:0005096">
    <property type="term" value="F:GTPase activator activity"/>
    <property type="evidence" value="ECO:0007669"/>
    <property type="project" value="UniProtKB-KW"/>
</dbReference>
<accession>W7X9D9</accession>
<dbReference type="GO" id="GO:0006913">
    <property type="term" value="P:nucleocytoplasmic transport"/>
    <property type="evidence" value="ECO:0007669"/>
    <property type="project" value="TreeGrafter"/>
</dbReference>
<evidence type="ECO:0000313" key="4">
    <source>
        <dbReference type="EMBL" id="EWS73003.1"/>
    </source>
</evidence>
<dbReference type="SUPFAM" id="SSF52047">
    <property type="entry name" value="RNI-like"/>
    <property type="match status" value="1"/>
</dbReference>
<dbReference type="GO" id="GO:0031267">
    <property type="term" value="F:small GTPase binding"/>
    <property type="evidence" value="ECO:0007669"/>
    <property type="project" value="TreeGrafter"/>
</dbReference>
<evidence type="ECO:0000256" key="1">
    <source>
        <dbReference type="ARBA" id="ARBA00022468"/>
    </source>
</evidence>
<reference evidence="5" key="1">
    <citation type="journal article" date="2006" name="PLoS Biol.">
        <title>Macronuclear genome sequence of the ciliate Tetrahymena thermophila, a model eukaryote.</title>
        <authorList>
            <person name="Eisen J.A."/>
            <person name="Coyne R.S."/>
            <person name="Wu M."/>
            <person name="Wu D."/>
            <person name="Thiagarajan M."/>
            <person name="Wortman J.R."/>
            <person name="Badger J.H."/>
            <person name="Ren Q."/>
            <person name="Amedeo P."/>
            <person name="Jones K.M."/>
            <person name="Tallon L.J."/>
            <person name="Delcher A.L."/>
            <person name="Salzberg S.L."/>
            <person name="Silva J.C."/>
            <person name="Haas B.J."/>
            <person name="Majoros W.H."/>
            <person name="Farzad M."/>
            <person name="Carlton J.M."/>
            <person name="Smith R.K. Jr."/>
            <person name="Garg J."/>
            <person name="Pearlman R.E."/>
            <person name="Karrer K.M."/>
            <person name="Sun L."/>
            <person name="Manning G."/>
            <person name="Elde N.C."/>
            <person name="Turkewitz A.P."/>
            <person name="Asai D.J."/>
            <person name="Wilkes D.E."/>
            <person name="Wang Y."/>
            <person name="Cai H."/>
            <person name="Collins K."/>
            <person name="Stewart B.A."/>
            <person name="Lee S.R."/>
            <person name="Wilamowska K."/>
            <person name="Weinberg Z."/>
            <person name="Ruzzo W.L."/>
            <person name="Wloga D."/>
            <person name="Gaertig J."/>
            <person name="Frankel J."/>
            <person name="Tsao C.-C."/>
            <person name="Gorovsky M.A."/>
            <person name="Keeling P.J."/>
            <person name="Waller R.F."/>
            <person name="Patron N.J."/>
            <person name="Cherry J.M."/>
            <person name="Stover N.A."/>
            <person name="Krieger C.J."/>
            <person name="del Toro C."/>
            <person name="Ryder H.F."/>
            <person name="Williamson S.C."/>
            <person name="Barbeau R.A."/>
            <person name="Hamilton E.P."/>
            <person name="Orias E."/>
        </authorList>
    </citation>
    <scope>NUCLEOTIDE SEQUENCE [LARGE SCALE GENOMIC DNA]</scope>
    <source>
        <strain evidence="5">SB210</strain>
    </source>
</reference>
<dbReference type="GeneID" id="24441049"/>
<dbReference type="RefSeq" id="XP_012654471.1">
    <property type="nucleotide sequence ID" value="XM_012799017.1"/>
</dbReference>
<dbReference type="Gene3D" id="3.80.10.10">
    <property type="entry name" value="Ribonuclease Inhibitor"/>
    <property type="match status" value="2"/>
</dbReference>
<keyword evidence="3" id="KW-0677">Repeat</keyword>
<dbReference type="InterPro" id="IPR032675">
    <property type="entry name" value="LRR_dom_sf"/>
</dbReference>
<keyword evidence="5" id="KW-1185">Reference proteome</keyword>
<gene>
    <name evidence="4" type="ORF">TTHERM_000899571</name>
</gene>
<name>W7X9D9_TETTS</name>